<dbReference type="Gene3D" id="3.40.50.2300">
    <property type="match status" value="2"/>
</dbReference>
<dbReference type="Pfam" id="PF13458">
    <property type="entry name" value="Peripla_BP_6"/>
    <property type="match status" value="1"/>
</dbReference>
<feature type="domain" description="Leucine-binding protein" evidence="4">
    <location>
        <begin position="30"/>
        <end position="353"/>
    </location>
</feature>
<keyword evidence="6" id="KW-1185">Reference proteome</keyword>
<proteinExistence type="inferred from homology"/>
<evidence type="ECO:0000259" key="4">
    <source>
        <dbReference type="Pfam" id="PF13458"/>
    </source>
</evidence>
<dbReference type="SUPFAM" id="SSF53822">
    <property type="entry name" value="Periplasmic binding protein-like I"/>
    <property type="match status" value="1"/>
</dbReference>
<evidence type="ECO:0000256" key="3">
    <source>
        <dbReference type="SAM" id="SignalP"/>
    </source>
</evidence>
<reference evidence="6" key="1">
    <citation type="journal article" date="2019" name="Int. J. Syst. Evol. Microbiol.">
        <title>The Global Catalogue of Microorganisms (GCM) 10K type strain sequencing project: providing services to taxonomists for standard genome sequencing and annotation.</title>
        <authorList>
            <consortium name="The Broad Institute Genomics Platform"/>
            <consortium name="The Broad Institute Genome Sequencing Center for Infectious Disease"/>
            <person name="Wu L."/>
            <person name="Ma J."/>
        </authorList>
    </citation>
    <scope>NUCLEOTIDE SEQUENCE [LARGE SCALE GENOMIC DNA]</scope>
    <source>
        <strain evidence="6">CG52</strain>
    </source>
</reference>
<evidence type="ECO:0000313" key="5">
    <source>
        <dbReference type="EMBL" id="MFD1744109.1"/>
    </source>
</evidence>
<comment type="caution">
    <text evidence="5">The sequence shown here is derived from an EMBL/GenBank/DDBJ whole genome shotgun (WGS) entry which is preliminary data.</text>
</comment>
<evidence type="ECO:0000313" key="6">
    <source>
        <dbReference type="Proteomes" id="UP001597322"/>
    </source>
</evidence>
<name>A0ABW4LYL2_9HYPH</name>
<dbReference type="PANTHER" id="PTHR47151">
    <property type="entry name" value="LEU/ILE/VAL-BINDING ABC TRANSPORTER SUBUNIT"/>
    <property type="match status" value="1"/>
</dbReference>
<dbReference type="InterPro" id="IPR028081">
    <property type="entry name" value="Leu-bd"/>
</dbReference>
<gene>
    <name evidence="5" type="ORF">ACFSE1_01420</name>
</gene>
<organism evidence="5 6">
    <name type="scientific">Rhizobium helianthi</name>
    <dbReference type="NCBI Taxonomy" id="1132695"/>
    <lineage>
        <taxon>Bacteria</taxon>
        <taxon>Pseudomonadati</taxon>
        <taxon>Pseudomonadota</taxon>
        <taxon>Alphaproteobacteria</taxon>
        <taxon>Hyphomicrobiales</taxon>
        <taxon>Rhizobiaceae</taxon>
        <taxon>Rhizobium/Agrobacterium group</taxon>
        <taxon>Rhizobium</taxon>
    </lineage>
</organism>
<dbReference type="PANTHER" id="PTHR47151:SF2">
    <property type="entry name" value="AMINO ACID BINDING PROTEIN"/>
    <property type="match status" value="1"/>
</dbReference>
<comment type="similarity">
    <text evidence="1">Belongs to the leucine-binding protein family.</text>
</comment>
<feature type="chain" id="PRO_5045458267" evidence="3">
    <location>
        <begin position="29"/>
        <end position="363"/>
    </location>
</feature>
<protein>
    <submittedName>
        <fullName evidence="5">Branched-chain amino acid ABC transporter substrate-binding protein</fullName>
    </submittedName>
</protein>
<dbReference type="CDD" id="cd06342">
    <property type="entry name" value="PBP1_ABC_LIVBP-like"/>
    <property type="match status" value="1"/>
</dbReference>
<dbReference type="Proteomes" id="UP001597322">
    <property type="component" value="Unassembled WGS sequence"/>
</dbReference>
<feature type="signal peptide" evidence="3">
    <location>
        <begin position="1"/>
        <end position="28"/>
    </location>
</feature>
<keyword evidence="2 3" id="KW-0732">Signal</keyword>
<evidence type="ECO:0000256" key="1">
    <source>
        <dbReference type="ARBA" id="ARBA00010062"/>
    </source>
</evidence>
<dbReference type="EMBL" id="JBHUEQ010000003">
    <property type="protein sequence ID" value="MFD1744109.1"/>
    <property type="molecule type" value="Genomic_DNA"/>
</dbReference>
<dbReference type="InterPro" id="IPR028082">
    <property type="entry name" value="Peripla_BP_I"/>
</dbReference>
<sequence>MRARPNASFHILGITAFSLLLTAKLAGAATIGIVAPQTGPYASLGEQIIRGASAALGVQDRAVTIHETCEPGSGKAIAEQLRNEGIEIAIGFLCVETLADVLPELKDSQIPAMTVAVRSRLLAEDAQRNGWPFFRLAPADGQEAAAMADAVLTHWQNQSVALVDDGTIYARDLISAVRQKLEAGGIKPVFVDTFRPGQEQQLALVRRLAKAGATRVVVGGDRSDVAIMARDAQKEGSSLVFMGGDVMRAANRPVPLSDGVLAVALPDYAKLPDADDAVSIMQIADFVPEGYALPAYAAVQTVIAAAEKAKGEDKRLESALHGTSFNTAIGTISFQQNGELADNPFRLQEWRHGGWLPFDQVTE</sequence>
<dbReference type="RefSeq" id="WP_377395476.1">
    <property type="nucleotide sequence ID" value="NZ_JBHUEQ010000003.1"/>
</dbReference>
<evidence type="ECO:0000256" key="2">
    <source>
        <dbReference type="ARBA" id="ARBA00022729"/>
    </source>
</evidence>
<accession>A0ABW4LYL2</accession>